<evidence type="ECO:0000313" key="2">
    <source>
        <dbReference type="EMBL" id="KAJ8408190.1"/>
    </source>
</evidence>
<sequence>MADRPTRWPPPMCSLSAPNNGEPPTAPVKISRLVVTQHSAPFLSGSAWPPDQGTGIHVRELGLLQLNGRRLSERPVPAGFSGGKLNTPPPHRSTIWKAIHLLYVSGQI</sequence>
<accession>A0AAD7ST89</accession>
<feature type="region of interest" description="Disordered" evidence="1">
    <location>
        <begin position="1"/>
        <end position="25"/>
    </location>
</feature>
<evidence type="ECO:0000313" key="3">
    <source>
        <dbReference type="Proteomes" id="UP001221898"/>
    </source>
</evidence>
<protein>
    <submittedName>
        <fullName evidence="2">Uncharacterized protein</fullName>
    </submittedName>
</protein>
<dbReference type="EMBL" id="JAINUG010000036">
    <property type="protein sequence ID" value="KAJ8408190.1"/>
    <property type="molecule type" value="Genomic_DNA"/>
</dbReference>
<keyword evidence="3" id="KW-1185">Reference proteome</keyword>
<dbReference type="Proteomes" id="UP001221898">
    <property type="component" value="Unassembled WGS sequence"/>
</dbReference>
<organism evidence="2 3">
    <name type="scientific">Aldrovandia affinis</name>
    <dbReference type="NCBI Taxonomy" id="143900"/>
    <lineage>
        <taxon>Eukaryota</taxon>
        <taxon>Metazoa</taxon>
        <taxon>Chordata</taxon>
        <taxon>Craniata</taxon>
        <taxon>Vertebrata</taxon>
        <taxon>Euteleostomi</taxon>
        <taxon>Actinopterygii</taxon>
        <taxon>Neopterygii</taxon>
        <taxon>Teleostei</taxon>
        <taxon>Notacanthiformes</taxon>
        <taxon>Halosauridae</taxon>
        <taxon>Aldrovandia</taxon>
    </lineage>
</organism>
<name>A0AAD7ST89_9TELE</name>
<proteinExistence type="predicted"/>
<comment type="caution">
    <text evidence="2">The sequence shown here is derived from an EMBL/GenBank/DDBJ whole genome shotgun (WGS) entry which is preliminary data.</text>
</comment>
<evidence type="ECO:0000256" key="1">
    <source>
        <dbReference type="SAM" id="MobiDB-lite"/>
    </source>
</evidence>
<gene>
    <name evidence="2" type="ORF">AAFF_G00264180</name>
</gene>
<reference evidence="2" key="1">
    <citation type="journal article" date="2023" name="Science">
        <title>Genome structures resolve the early diversification of teleost fishes.</title>
        <authorList>
            <person name="Parey E."/>
            <person name="Louis A."/>
            <person name="Montfort J."/>
            <person name="Bouchez O."/>
            <person name="Roques C."/>
            <person name="Iampietro C."/>
            <person name="Lluch J."/>
            <person name="Castinel A."/>
            <person name="Donnadieu C."/>
            <person name="Desvignes T."/>
            <person name="Floi Bucao C."/>
            <person name="Jouanno E."/>
            <person name="Wen M."/>
            <person name="Mejri S."/>
            <person name="Dirks R."/>
            <person name="Jansen H."/>
            <person name="Henkel C."/>
            <person name="Chen W.J."/>
            <person name="Zahm M."/>
            <person name="Cabau C."/>
            <person name="Klopp C."/>
            <person name="Thompson A.W."/>
            <person name="Robinson-Rechavi M."/>
            <person name="Braasch I."/>
            <person name="Lecointre G."/>
            <person name="Bobe J."/>
            <person name="Postlethwait J.H."/>
            <person name="Berthelot C."/>
            <person name="Roest Crollius H."/>
            <person name="Guiguen Y."/>
        </authorList>
    </citation>
    <scope>NUCLEOTIDE SEQUENCE</scope>
    <source>
        <strain evidence="2">NC1722</strain>
    </source>
</reference>
<dbReference type="AlphaFoldDB" id="A0AAD7ST89"/>